<dbReference type="Proteomes" id="UP000233524">
    <property type="component" value="Unassembled WGS sequence"/>
</dbReference>
<name>A0A2N3N550_9PEZI</name>
<dbReference type="AlphaFoldDB" id="A0A2N3N550"/>
<accession>A0A2N3N550</accession>
<dbReference type="EMBL" id="NLAX01000701">
    <property type="protein sequence ID" value="PKS07559.1"/>
    <property type="molecule type" value="Genomic_DNA"/>
</dbReference>
<feature type="region of interest" description="Disordered" evidence="1">
    <location>
        <begin position="182"/>
        <end position="208"/>
    </location>
</feature>
<comment type="caution">
    <text evidence="2">The sequence shown here is derived from an EMBL/GenBank/DDBJ whole genome shotgun (WGS) entry which is preliminary data.</text>
</comment>
<keyword evidence="3" id="KW-1185">Reference proteome</keyword>
<evidence type="ECO:0000313" key="3">
    <source>
        <dbReference type="Proteomes" id="UP000233524"/>
    </source>
</evidence>
<gene>
    <name evidence="2" type="ORF">jhhlp_006163</name>
</gene>
<feature type="region of interest" description="Disordered" evidence="1">
    <location>
        <begin position="213"/>
        <end position="232"/>
    </location>
</feature>
<sequence length="232" mass="25340">MAARSALANGSLGAFAPRTVFIRASPPPLTFAERRAVLHALKRHCRVDFFRKIRNNPSSFLSLAESEEAAQALIARSPLKYQLTTNAVDHTTGLAPQDRDPSHAATSSDDAAPAVASGARSTHPTESSKEFVIHIFPRHTGKKHSELVEDSPLHGPWPGRPDTTSFVARNLRRSIPDGALKDGLADWETGGQLQEDGDPLGKAADMGPRFYVQRRQRRRESKMGLSDVLGDF</sequence>
<proteinExistence type="predicted"/>
<feature type="region of interest" description="Disordered" evidence="1">
    <location>
        <begin position="91"/>
        <end position="129"/>
    </location>
</feature>
<evidence type="ECO:0000256" key="1">
    <source>
        <dbReference type="SAM" id="MobiDB-lite"/>
    </source>
</evidence>
<dbReference type="InParanoid" id="A0A2N3N550"/>
<evidence type="ECO:0000313" key="2">
    <source>
        <dbReference type="EMBL" id="PKS07559.1"/>
    </source>
</evidence>
<dbReference type="OrthoDB" id="5367448at2759"/>
<evidence type="ECO:0008006" key="4">
    <source>
        <dbReference type="Google" id="ProtNLM"/>
    </source>
</evidence>
<dbReference type="VEuPathDB" id="FungiDB:jhhlp_006163"/>
<organism evidence="2 3">
    <name type="scientific">Lomentospora prolificans</name>
    <dbReference type="NCBI Taxonomy" id="41688"/>
    <lineage>
        <taxon>Eukaryota</taxon>
        <taxon>Fungi</taxon>
        <taxon>Dikarya</taxon>
        <taxon>Ascomycota</taxon>
        <taxon>Pezizomycotina</taxon>
        <taxon>Sordariomycetes</taxon>
        <taxon>Hypocreomycetidae</taxon>
        <taxon>Microascales</taxon>
        <taxon>Microascaceae</taxon>
        <taxon>Lomentospora</taxon>
    </lineage>
</organism>
<reference evidence="2 3" key="1">
    <citation type="journal article" date="2017" name="G3 (Bethesda)">
        <title>First Draft Genome Sequence of the Pathogenic Fungus Lomentospora prolificans (Formerly Scedosporium prolificans).</title>
        <authorList>
            <person name="Luo R."/>
            <person name="Zimin A."/>
            <person name="Workman R."/>
            <person name="Fan Y."/>
            <person name="Pertea G."/>
            <person name="Grossman N."/>
            <person name="Wear M.P."/>
            <person name="Jia B."/>
            <person name="Miller H."/>
            <person name="Casadevall A."/>
            <person name="Timp W."/>
            <person name="Zhang S.X."/>
            <person name="Salzberg S.L."/>
        </authorList>
    </citation>
    <scope>NUCLEOTIDE SEQUENCE [LARGE SCALE GENOMIC DNA]</scope>
    <source>
        <strain evidence="2 3">JHH-5317</strain>
    </source>
</reference>
<protein>
    <recommendedName>
        <fullName evidence="4">Pal1-like protein</fullName>
    </recommendedName>
</protein>